<reference evidence="2" key="1">
    <citation type="submission" date="2023-10" db="EMBL/GenBank/DDBJ databases">
        <authorList>
            <person name="Chen Y."/>
            <person name="Shah S."/>
            <person name="Dougan E. K."/>
            <person name="Thang M."/>
            <person name="Chan C."/>
        </authorList>
    </citation>
    <scope>NUCLEOTIDE SEQUENCE [LARGE SCALE GENOMIC DNA]</scope>
</reference>
<name>A0ABN9Q105_9DINO</name>
<evidence type="ECO:0000313" key="3">
    <source>
        <dbReference type="Proteomes" id="UP001189429"/>
    </source>
</evidence>
<feature type="compositionally biased region" description="Basic residues" evidence="1">
    <location>
        <begin position="319"/>
        <end position="331"/>
    </location>
</feature>
<protein>
    <recommendedName>
        <fullName evidence="4">RNase H type-1 domain-containing protein</fullName>
    </recommendedName>
</protein>
<evidence type="ECO:0000313" key="2">
    <source>
        <dbReference type="EMBL" id="CAK0796788.1"/>
    </source>
</evidence>
<sequence>MALFPSEAEAKSWTTISQVTRFVRVPEPVFNAVAAHLGQFQDRIRLLSIIPQVMLHCAILATQVPVEGSATEGEQTMRGINPLEASQVGLVWRISRRISWVASGSGWEDFVDVDPFVAPQVSSAPVVSFPDARVPAGSATKGRVVKLALVLDQGDDGEVKVAENDQYEKGARADKFRAWFPTGGGSYTAKELPGPENLQQWESSWRVFAAARLMIMPVTRPALELCAEKIRQLVQLWPECWHLIVMADDQMRAEHLHRVWRKYETELQAFSDSRVRRRAAAWVSRGGRGVLRATEEEAAVAHLPGGLAAVAPPTEQPTKRRKTKAEKKAARRGQPQQQPSGNGGPPPAAPRASAGGPRTTEIQICKNWNHGNPKNECGKLGAPSTCPQGRVRKCSTCGGPSHKAPSGVPIRVGLWGSALVRQLPGHAGAPAGHPAAPPRLAELARPAPAAAAPASQRARRELENALCVGGLRCAAAAVARLPRLCALGKEVAALYDRWISERPGAFAVVQHFGDRTYAGPERELVEKWLRLRGHLGARAEAPAEPEWGMPSPLQAELLHSRLQAGGDPETCLRDWCRTGAPLGVDAPIPFCGIFPVLPQSDIERHDGGLDMGLAQGVFNYQSMADDPEAAASEVHRYFANDFAVSITESTALQRFPGGSVSKMALLTRVKPGATVKRRIIVDLKRSKPVPVNSRARVPERPVLPRICDVIQDARALACGAAPSMHGDESCDMEFAIADFSDACVHLRTHPDELRHCLSPDVVPGCTWALGDPIWTLWGTRAQRDRQLGLALWVLIGLGVRVAWHRAVRGPAVAWIGATIAADVAPREMTVAIPASTIEEPLALLGRLGNGAMISLRVLKQCTGEHSWVAGLLPRIRWAVAILCAVAALAERDFRSGAEGRRRQQRGGPRPKCGMVAAKRVALPVRWLTALWRGMEGPVTRRIAWDSNPPATVIIVDASPWGLGLISAHAATGRVVEYAFGDVLDDISLLLIRRGCSSAQQALEALALLVALKLWGRLLRASSATVDMRGGNSAALALARILSSSSPVMNFVGAELALELESLDIRDLCLTRIPGDWNRTADWLSRMSAPGRLPDAPAALAGAECR</sequence>
<proteinExistence type="predicted"/>
<feature type="region of interest" description="Disordered" evidence="1">
    <location>
        <begin position="304"/>
        <end position="358"/>
    </location>
</feature>
<dbReference type="EMBL" id="CAUYUJ010001625">
    <property type="protein sequence ID" value="CAK0796788.1"/>
    <property type="molecule type" value="Genomic_DNA"/>
</dbReference>
<keyword evidence="3" id="KW-1185">Reference proteome</keyword>
<comment type="caution">
    <text evidence="2">The sequence shown here is derived from an EMBL/GenBank/DDBJ whole genome shotgun (WGS) entry which is preliminary data.</text>
</comment>
<accession>A0ABN9Q105</accession>
<evidence type="ECO:0000256" key="1">
    <source>
        <dbReference type="SAM" id="MobiDB-lite"/>
    </source>
</evidence>
<evidence type="ECO:0008006" key="4">
    <source>
        <dbReference type="Google" id="ProtNLM"/>
    </source>
</evidence>
<feature type="non-terminal residue" evidence="2">
    <location>
        <position position="1105"/>
    </location>
</feature>
<gene>
    <name evidence="2" type="ORF">PCOR1329_LOCUS6071</name>
</gene>
<organism evidence="2 3">
    <name type="scientific">Prorocentrum cordatum</name>
    <dbReference type="NCBI Taxonomy" id="2364126"/>
    <lineage>
        <taxon>Eukaryota</taxon>
        <taxon>Sar</taxon>
        <taxon>Alveolata</taxon>
        <taxon>Dinophyceae</taxon>
        <taxon>Prorocentrales</taxon>
        <taxon>Prorocentraceae</taxon>
        <taxon>Prorocentrum</taxon>
    </lineage>
</organism>
<dbReference type="Proteomes" id="UP001189429">
    <property type="component" value="Unassembled WGS sequence"/>
</dbReference>